<reference evidence="6" key="1">
    <citation type="submission" date="2022-08" db="EMBL/GenBank/DDBJ databases">
        <authorList>
            <person name="Kallberg Y."/>
            <person name="Tangrot J."/>
            <person name="Rosling A."/>
        </authorList>
    </citation>
    <scope>NUCLEOTIDE SEQUENCE</scope>
    <source>
        <strain evidence="6">Wild A</strain>
    </source>
</reference>
<dbReference type="EMBL" id="CAMKVN010000215">
    <property type="protein sequence ID" value="CAI2165325.1"/>
    <property type="molecule type" value="Genomic_DNA"/>
</dbReference>
<proteinExistence type="predicted"/>
<organism evidence="6 7">
    <name type="scientific">Funneliformis geosporum</name>
    <dbReference type="NCBI Taxonomy" id="1117311"/>
    <lineage>
        <taxon>Eukaryota</taxon>
        <taxon>Fungi</taxon>
        <taxon>Fungi incertae sedis</taxon>
        <taxon>Mucoromycota</taxon>
        <taxon>Glomeromycotina</taxon>
        <taxon>Glomeromycetes</taxon>
        <taxon>Glomerales</taxon>
        <taxon>Glomeraceae</taxon>
        <taxon>Funneliformis</taxon>
    </lineage>
</organism>
<evidence type="ECO:0000256" key="3">
    <source>
        <dbReference type="ARBA" id="ARBA00022777"/>
    </source>
</evidence>
<comment type="caution">
    <text evidence="6">The sequence shown here is derived from an EMBL/GenBank/DDBJ whole genome shotgun (WGS) entry which is preliminary data.</text>
</comment>
<keyword evidence="7" id="KW-1185">Reference proteome</keyword>
<sequence>EFLHSIKVDVDIGNHIVDYIENIKIDVNPLGVYDFIKENHTKPKLKLEWIPYTRLENFTKIAQSELGTIYRATCSDIRDHSSKFTVAVKCFSKSQDFKKYFLNEKKYEFFMRFHPAIHDADFIHCNLHSGNILYIQGWKIGDLGLSQPANNTLQSNDIYGAIPYIAPEIFNGDPYSKDSDIYSMGMIMWECASNRKPFADIEHDLIVKIINGLRPKVPKDTPEWLAELMRKCWHSDPSKRPSITMIRTTLKNNYKDDSLSEIKRPVSTEFSGKLPKVVTSRTLNSLMSRPSINSSSMNSNKMIQNQDDVTKEDKFDEYFNRLSIIYANSTNQNPSDTSAIYSSKQLIEDFGNLGIKSSDG</sequence>
<dbReference type="SUPFAM" id="SSF56112">
    <property type="entry name" value="Protein kinase-like (PK-like)"/>
    <property type="match status" value="1"/>
</dbReference>
<evidence type="ECO:0000313" key="6">
    <source>
        <dbReference type="EMBL" id="CAI2165325.1"/>
    </source>
</evidence>
<dbReference type="GO" id="GO:0004674">
    <property type="term" value="F:protein serine/threonine kinase activity"/>
    <property type="evidence" value="ECO:0007669"/>
    <property type="project" value="TreeGrafter"/>
</dbReference>
<accession>A0A9W4WMN8</accession>
<dbReference type="OrthoDB" id="69842at2759"/>
<dbReference type="Proteomes" id="UP001153678">
    <property type="component" value="Unassembled WGS sequence"/>
</dbReference>
<dbReference type="PANTHER" id="PTHR44329:SF288">
    <property type="entry name" value="MITOGEN-ACTIVATED PROTEIN KINASE KINASE KINASE 20"/>
    <property type="match status" value="1"/>
</dbReference>
<evidence type="ECO:0000313" key="7">
    <source>
        <dbReference type="Proteomes" id="UP001153678"/>
    </source>
</evidence>
<dbReference type="AlphaFoldDB" id="A0A9W4WMN8"/>
<evidence type="ECO:0000256" key="1">
    <source>
        <dbReference type="ARBA" id="ARBA00022679"/>
    </source>
</evidence>
<dbReference type="PROSITE" id="PS50011">
    <property type="entry name" value="PROTEIN_KINASE_DOM"/>
    <property type="match status" value="1"/>
</dbReference>
<dbReference type="PANTHER" id="PTHR44329">
    <property type="entry name" value="SERINE/THREONINE-PROTEIN KINASE TNNI3K-RELATED"/>
    <property type="match status" value="1"/>
</dbReference>
<dbReference type="Gene3D" id="1.10.510.10">
    <property type="entry name" value="Transferase(Phosphotransferase) domain 1"/>
    <property type="match status" value="1"/>
</dbReference>
<evidence type="ECO:0000256" key="2">
    <source>
        <dbReference type="ARBA" id="ARBA00022741"/>
    </source>
</evidence>
<name>A0A9W4WMN8_9GLOM</name>
<keyword evidence="2" id="KW-0547">Nucleotide-binding</keyword>
<dbReference type="InterPro" id="IPR001245">
    <property type="entry name" value="Ser-Thr/Tyr_kinase_cat_dom"/>
</dbReference>
<dbReference type="InterPro" id="IPR051681">
    <property type="entry name" value="Ser/Thr_Kinases-Pseudokinases"/>
</dbReference>
<dbReference type="InterPro" id="IPR011009">
    <property type="entry name" value="Kinase-like_dom_sf"/>
</dbReference>
<evidence type="ECO:0000259" key="5">
    <source>
        <dbReference type="PROSITE" id="PS50011"/>
    </source>
</evidence>
<keyword evidence="4" id="KW-0067">ATP-binding</keyword>
<dbReference type="InterPro" id="IPR000719">
    <property type="entry name" value="Prot_kinase_dom"/>
</dbReference>
<evidence type="ECO:0000256" key="4">
    <source>
        <dbReference type="ARBA" id="ARBA00022840"/>
    </source>
</evidence>
<dbReference type="Pfam" id="PF07714">
    <property type="entry name" value="PK_Tyr_Ser-Thr"/>
    <property type="match status" value="1"/>
</dbReference>
<feature type="domain" description="Protein kinase" evidence="5">
    <location>
        <begin position="1"/>
        <end position="255"/>
    </location>
</feature>
<feature type="non-terminal residue" evidence="6">
    <location>
        <position position="360"/>
    </location>
</feature>
<keyword evidence="3" id="KW-0418">Kinase</keyword>
<protein>
    <submittedName>
        <fullName evidence="6">3043_t:CDS:1</fullName>
    </submittedName>
</protein>
<gene>
    <name evidence="6" type="ORF">FWILDA_LOCUS2015</name>
</gene>
<keyword evidence="1" id="KW-0808">Transferase</keyword>
<dbReference type="GO" id="GO:0005524">
    <property type="term" value="F:ATP binding"/>
    <property type="evidence" value="ECO:0007669"/>
    <property type="project" value="UniProtKB-KW"/>
</dbReference>